<proteinExistence type="predicted"/>
<evidence type="ECO:0000313" key="2">
    <source>
        <dbReference type="Proteomes" id="UP000031668"/>
    </source>
</evidence>
<comment type="caution">
    <text evidence="1">The sequence shown here is derived from an EMBL/GenBank/DDBJ whole genome shotgun (WGS) entry which is preliminary data.</text>
</comment>
<accession>A0A0C2MGC7</accession>
<gene>
    <name evidence="1" type="ORF">RF11_02228</name>
</gene>
<name>A0A0C2MGC7_THEKT</name>
<reference evidence="1 2" key="1">
    <citation type="journal article" date="2014" name="Genome Biol. Evol.">
        <title>The genome of the myxosporean Thelohanellus kitauei shows adaptations to nutrient acquisition within its fish host.</title>
        <authorList>
            <person name="Yang Y."/>
            <person name="Xiong J."/>
            <person name="Zhou Z."/>
            <person name="Huo F."/>
            <person name="Miao W."/>
            <person name="Ran C."/>
            <person name="Liu Y."/>
            <person name="Zhang J."/>
            <person name="Feng J."/>
            <person name="Wang M."/>
            <person name="Wang M."/>
            <person name="Wang L."/>
            <person name="Yao B."/>
        </authorList>
    </citation>
    <scope>NUCLEOTIDE SEQUENCE [LARGE SCALE GENOMIC DNA]</scope>
    <source>
        <strain evidence="1">Wuqing</strain>
    </source>
</reference>
<dbReference type="Proteomes" id="UP000031668">
    <property type="component" value="Unassembled WGS sequence"/>
</dbReference>
<organism evidence="1 2">
    <name type="scientific">Thelohanellus kitauei</name>
    <name type="common">Myxosporean</name>
    <dbReference type="NCBI Taxonomy" id="669202"/>
    <lineage>
        <taxon>Eukaryota</taxon>
        <taxon>Metazoa</taxon>
        <taxon>Cnidaria</taxon>
        <taxon>Myxozoa</taxon>
        <taxon>Myxosporea</taxon>
        <taxon>Bivalvulida</taxon>
        <taxon>Platysporina</taxon>
        <taxon>Myxobolidae</taxon>
        <taxon>Thelohanellus</taxon>
    </lineage>
</organism>
<sequence>MDEGKEFNSTLLDALHVARRAWEKFGKSTIRNCFAKAKFIKLEIQTEAQDAKLIEIWEALTTDEKMHQNGDLERSNFLRGDERLRTGGSFILEEIAEEILWSEEPVEREDDDITIYKNSFRSRKPSALGAPVRGLCSI</sequence>
<evidence type="ECO:0000313" key="1">
    <source>
        <dbReference type="EMBL" id="KII63419.1"/>
    </source>
</evidence>
<keyword evidence="2" id="KW-1185">Reference proteome</keyword>
<dbReference type="EMBL" id="JWZT01004669">
    <property type="protein sequence ID" value="KII63419.1"/>
    <property type="molecule type" value="Genomic_DNA"/>
</dbReference>
<protein>
    <submittedName>
        <fullName evidence="1">Uncharacterized protein</fullName>
    </submittedName>
</protein>
<dbReference type="AlphaFoldDB" id="A0A0C2MGC7"/>